<keyword evidence="2" id="KW-0378">Hydrolase</keyword>
<dbReference type="WBParaSite" id="NBR_0001055901-mRNA-1">
    <property type="protein sequence ID" value="NBR_0001055901-mRNA-1"/>
    <property type="gene ID" value="NBR_0001055901"/>
</dbReference>
<dbReference type="InterPro" id="IPR003703">
    <property type="entry name" value="Acyl_CoA_thio"/>
</dbReference>
<protein>
    <submittedName>
        <fullName evidence="6">Acyl-coenzyme A thioesterase 8 (inferred by orthology to a human protein)</fullName>
    </submittedName>
</protein>
<organism evidence="6">
    <name type="scientific">Nippostrongylus brasiliensis</name>
    <name type="common">Rat hookworm</name>
    <dbReference type="NCBI Taxonomy" id="27835"/>
    <lineage>
        <taxon>Eukaryota</taxon>
        <taxon>Metazoa</taxon>
        <taxon>Ecdysozoa</taxon>
        <taxon>Nematoda</taxon>
        <taxon>Chromadorea</taxon>
        <taxon>Rhabditida</taxon>
        <taxon>Rhabditina</taxon>
        <taxon>Rhabditomorpha</taxon>
        <taxon>Strongyloidea</taxon>
        <taxon>Heligmosomidae</taxon>
        <taxon>Nippostrongylus</taxon>
    </lineage>
</organism>
<dbReference type="GO" id="GO:0047617">
    <property type="term" value="F:fatty acyl-CoA hydrolase activity"/>
    <property type="evidence" value="ECO:0007669"/>
    <property type="project" value="InterPro"/>
</dbReference>
<gene>
    <name evidence="4" type="ORF">NBR_LOCUS10560</name>
</gene>
<name>A0A0N4Y3Y3_NIPBR</name>
<dbReference type="AlphaFoldDB" id="A0A0N4Y3Y3"/>
<dbReference type="PANTHER" id="PTHR11066">
    <property type="entry name" value="ACYL-COA THIOESTERASE"/>
    <property type="match status" value="1"/>
</dbReference>
<evidence type="ECO:0000256" key="2">
    <source>
        <dbReference type="ARBA" id="ARBA00022801"/>
    </source>
</evidence>
<dbReference type="InterPro" id="IPR029069">
    <property type="entry name" value="HotDog_dom_sf"/>
</dbReference>
<dbReference type="CDD" id="cd03445">
    <property type="entry name" value="Thioesterase_II_repeat2"/>
    <property type="match status" value="1"/>
</dbReference>
<dbReference type="STRING" id="27835.A0A0N4Y3Y3"/>
<reference evidence="4 5" key="2">
    <citation type="submission" date="2018-11" db="EMBL/GenBank/DDBJ databases">
        <authorList>
            <consortium name="Pathogen Informatics"/>
        </authorList>
    </citation>
    <scope>NUCLEOTIDE SEQUENCE [LARGE SCALE GENOMIC DNA]</scope>
</reference>
<dbReference type="SUPFAM" id="SSF54637">
    <property type="entry name" value="Thioesterase/thiol ester dehydrase-isomerase"/>
    <property type="match status" value="1"/>
</dbReference>
<sequence length="201" mass="22895">MRLLPVRRLFCLPVADYSSLSCRLRSPEDMTASSSLLFENRAKKFYTFDEVQHDSFRTTHLSPLRHRSSKAAYGGLIFSQALAAAENTVEKNMKPHAMHSFFLLNVDTSLPVQYNVRRVRDGRSFSTRTVEAVQEGKTVFIFQVSFHTIEPDSAVHQDDMPDVPSWKDLKSVTDLVPWLKAEVAQGYLTVSSHTMHTRYAP</sequence>
<proteinExistence type="inferred from homology"/>
<accession>A0A0N4Y3Y3</accession>
<dbReference type="EMBL" id="UYSL01020340">
    <property type="protein sequence ID" value="VDL74149.1"/>
    <property type="molecule type" value="Genomic_DNA"/>
</dbReference>
<evidence type="ECO:0000313" key="5">
    <source>
        <dbReference type="Proteomes" id="UP000271162"/>
    </source>
</evidence>
<evidence type="ECO:0000256" key="1">
    <source>
        <dbReference type="ARBA" id="ARBA00006538"/>
    </source>
</evidence>
<dbReference type="GO" id="GO:0005782">
    <property type="term" value="C:peroxisomal matrix"/>
    <property type="evidence" value="ECO:0007669"/>
    <property type="project" value="TreeGrafter"/>
</dbReference>
<dbReference type="InterPro" id="IPR042171">
    <property type="entry name" value="Acyl-CoA_hotdog"/>
</dbReference>
<dbReference type="GO" id="GO:0009062">
    <property type="term" value="P:fatty acid catabolic process"/>
    <property type="evidence" value="ECO:0007669"/>
    <property type="project" value="TreeGrafter"/>
</dbReference>
<evidence type="ECO:0000313" key="4">
    <source>
        <dbReference type="EMBL" id="VDL74149.1"/>
    </source>
</evidence>
<comment type="similarity">
    <text evidence="1">Belongs to the C/M/P thioester hydrolase family.</text>
</comment>
<keyword evidence="5" id="KW-1185">Reference proteome</keyword>
<evidence type="ECO:0000259" key="3">
    <source>
        <dbReference type="Pfam" id="PF13622"/>
    </source>
</evidence>
<feature type="domain" description="Acyl-CoA thioesterase-like N-terminal HotDog" evidence="3">
    <location>
        <begin position="69"/>
        <end position="147"/>
    </location>
</feature>
<dbReference type="Gene3D" id="2.40.160.210">
    <property type="entry name" value="Acyl-CoA thioesterase, double hotdog domain"/>
    <property type="match status" value="1"/>
</dbReference>
<reference evidence="6" key="1">
    <citation type="submission" date="2017-02" db="UniProtKB">
        <authorList>
            <consortium name="WormBaseParasite"/>
        </authorList>
    </citation>
    <scope>IDENTIFICATION</scope>
</reference>
<dbReference type="GO" id="GO:0006637">
    <property type="term" value="P:acyl-CoA metabolic process"/>
    <property type="evidence" value="ECO:0007669"/>
    <property type="project" value="InterPro"/>
</dbReference>
<dbReference type="Proteomes" id="UP000271162">
    <property type="component" value="Unassembled WGS sequence"/>
</dbReference>
<evidence type="ECO:0000313" key="6">
    <source>
        <dbReference type="WBParaSite" id="NBR_0001055901-mRNA-1"/>
    </source>
</evidence>
<dbReference type="PANTHER" id="PTHR11066:SF34">
    <property type="entry name" value="ACYL-COENZYME A THIOESTERASE 8"/>
    <property type="match status" value="1"/>
</dbReference>
<dbReference type="InterPro" id="IPR049449">
    <property type="entry name" value="TesB_ACOT8-like_N"/>
</dbReference>
<dbReference type="Pfam" id="PF13622">
    <property type="entry name" value="4HBT_3"/>
    <property type="match status" value="1"/>
</dbReference>